<keyword evidence="2" id="KW-1185">Reference proteome</keyword>
<comment type="caution">
    <text evidence="1">The sequence shown here is derived from an EMBL/GenBank/DDBJ whole genome shotgun (WGS) entry which is preliminary data.</text>
</comment>
<evidence type="ECO:0000313" key="2">
    <source>
        <dbReference type="Proteomes" id="UP001595075"/>
    </source>
</evidence>
<evidence type="ECO:0000313" key="1">
    <source>
        <dbReference type="EMBL" id="KAL2065331.1"/>
    </source>
</evidence>
<accession>A0ABR4C713</accession>
<protein>
    <submittedName>
        <fullName evidence="1">Uncharacterized protein</fullName>
    </submittedName>
</protein>
<reference evidence="1 2" key="1">
    <citation type="journal article" date="2024" name="Commun. Biol.">
        <title>Comparative genomic analysis of thermophilic fungi reveals convergent evolutionary adaptations and gene losses.</title>
        <authorList>
            <person name="Steindorff A.S."/>
            <person name="Aguilar-Pontes M.V."/>
            <person name="Robinson A.J."/>
            <person name="Andreopoulos B."/>
            <person name="LaButti K."/>
            <person name="Kuo A."/>
            <person name="Mondo S."/>
            <person name="Riley R."/>
            <person name="Otillar R."/>
            <person name="Haridas S."/>
            <person name="Lipzen A."/>
            <person name="Grimwood J."/>
            <person name="Schmutz J."/>
            <person name="Clum A."/>
            <person name="Reid I.D."/>
            <person name="Moisan M.C."/>
            <person name="Butler G."/>
            <person name="Nguyen T.T.M."/>
            <person name="Dewar K."/>
            <person name="Conant G."/>
            <person name="Drula E."/>
            <person name="Henrissat B."/>
            <person name="Hansel C."/>
            <person name="Singer S."/>
            <person name="Hutchinson M.I."/>
            <person name="de Vries R.P."/>
            <person name="Natvig D.O."/>
            <person name="Powell A.J."/>
            <person name="Tsang A."/>
            <person name="Grigoriev I.V."/>
        </authorList>
    </citation>
    <scope>NUCLEOTIDE SEQUENCE [LARGE SCALE GENOMIC DNA]</scope>
    <source>
        <strain evidence="1 2">CBS 494.80</strain>
    </source>
</reference>
<proteinExistence type="predicted"/>
<dbReference type="EMBL" id="JAZHXI010000012">
    <property type="protein sequence ID" value="KAL2065331.1"/>
    <property type="molecule type" value="Genomic_DNA"/>
</dbReference>
<name>A0ABR4C713_9HELO</name>
<sequence length="34" mass="4062">MSARYKKFDGTSPTWWCVLKNVVRPRKSMSLFQI</sequence>
<gene>
    <name evidence="1" type="ORF">VTL71DRAFT_3000</name>
</gene>
<organism evidence="1 2">
    <name type="scientific">Oculimacula yallundae</name>
    <dbReference type="NCBI Taxonomy" id="86028"/>
    <lineage>
        <taxon>Eukaryota</taxon>
        <taxon>Fungi</taxon>
        <taxon>Dikarya</taxon>
        <taxon>Ascomycota</taxon>
        <taxon>Pezizomycotina</taxon>
        <taxon>Leotiomycetes</taxon>
        <taxon>Helotiales</taxon>
        <taxon>Ploettnerulaceae</taxon>
        <taxon>Oculimacula</taxon>
    </lineage>
</organism>
<dbReference type="Proteomes" id="UP001595075">
    <property type="component" value="Unassembled WGS sequence"/>
</dbReference>